<dbReference type="SUPFAM" id="SSF53098">
    <property type="entry name" value="Ribonuclease H-like"/>
    <property type="match status" value="1"/>
</dbReference>
<organism evidence="2 3">
    <name type="scientific">Polaribacter batillariae</name>
    <dbReference type="NCBI Taxonomy" id="2808900"/>
    <lineage>
        <taxon>Bacteria</taxon>
        <taxon>Pseudomonadati</taxon>
        <taxon>Bacteroidota</taxon>
        <taxon>Flavobacteriia</taxon>
        <taxon>Flavobacteriales</taxon>
        <taxon>Flavobacteriaceae</taxon>
    </lineage>
</organism>
<dbReference type="InterPro" id="IPR025668">
    <property type="entry name" value="Tnp_DDE_dom"/>
</dbReference>
<accession>A0ABX7SRJ0</accession>
<gene>
    <name evidence="2" type="ORF">JL193_11530</name>
</gene>
<name>A0ABX7SRJ0_9FLAO</name>
<reference evidence="2 3" key="1">
    <citation type="submission" date="2021-03" db="EMBL/GenBank/DDBJ databases">
        <title>Complete genome of Polaribacter_sp.G4M1.</title>
        <authorList>
            <person name="Jeong S.W."/>
            <person name="Bae J.W."/>
        </authorList>
    </citation>
    <scope>NUCLEOTIDE SEQUENCE [LARGE SCALE GENOMIC DNA]</scope>
    <source>
        <strain evidence="2 3">G4M1</strain>
    </source>
</reference>
<sequence length="432" mass="50346">MVNLPIEYSSKKVTPFGGMSLMKRFIDQTEIREQLAQLDLPQPSSNAGYNPAHITEAFWLSIWTGASRYIHCDWLRYDSTLQDIFGWNRMPSQSTYSRFFGKFSQKRNTEVFPKLQHWFFKQLDVDNLTIDFDSTVITRYGEQQGSAKGYNPNKKGRNSHYPLMAFVSQTRMVANAWLRPGNTADSSSCKEFMEETFNEALKDKRVGLVRADSGFYTQDLLDYLEGKQLNYIMAARMYPNIKNAVWGLDNWIELTKGIELNEMIFNHTDGKSRRYIVIKKKVEDRPKAAGKLLFDDLPGYRFSCYVTNLDLPLDQVWNIYNTRADCENRIKELKEDFGLDNFCLKDFWATEASFRFIMVAYNLMSLFRHFALNHHNRATLKTLKVYCFALGAWTVNHANRKVLKIALNTKKRPWMDGLFSQINDLSPPFVYS</sequence>
<evidence type="ECO:0000259" key="1">
    <source>
        <dbReference type="Pfam" id="PF13701"/>
    </source>
</evidence>
<dbReference type="Pfam" id="PF13701">
    <property type="entry name" value="DDE_Tnp_1_4"/>
    <property type="match status" value="1"/>
</dbReference>
<dbReference type="Proteomes" id="UP000663935">
    <property type="component" value="Chromosome"/>
</dbReference>
<proteinExistence type="predicted"/>
<keyword evidence="3" id="KW-1185">Reference proteome</keyword>
<protein>
    <submittedName>
        <fullName evidence="2">IS1380 family transposase</fullName>
    </submittedName>
</protein>
<dbReference type="NCBIfam" id="NF033539">
    <property type="entry name" value="transpos_IS1380"/>
    <property type="match status" value="1"/>
</dbReference>
<dbReference type="InterPro" id="IPR047960">
    <property type="entry name" value="Transpos_IS1380"/>
</dbReference>
<dbReference type="RefSeq" id="WP_207970943.1">
    <property type="nucleotide sequence ID" value="NZ_CP071795.1"/>
</dbReference>
<dbReference type="EMBL" id="CP071795">
    <property type="protein sequence ID" value="QTD36761.1"/>
    <property type="molecule type" value="Genomic_DNA"/>
</dbReference>
<evidence type="ECO:0000313" key="3">
    <source>
        <dbReference type="Proteomes" id="UP000663935"/>
    </source>
</evidence>
<dbReference type="InterPro" id="IPR012337">
    <property type="entry name" value="RNaseH-like_sf"/>
</dbReference>
<feature type="domain" description="Transposase DDE" evidence="1">
    <location>
        <begin position="11"/>
        <end position="425"/>
    </location>
</feature>
<evidence type="ECO:0000313" key="2">
    <source>
        <dbReference type="EMBL" id="QTD36761.1"/>
    </source>
</evidence>